<evidence type="ECO:0000259" key="1">
    <source>
        <dbReference type="Pfam" id="PF08818"/>
    </source>
</evidence>
<feature type="domain" description="YdhG-like" evidence="1">
    <location>
        <begin position="20"/>
        <end position="110"/>
    </location>
</feature>
<dbReference type="InterPro" id="IPR014922">
    <property type="entry name" value="YdhG-like"/>
</dbReference>
<reference evidence="2" key="1">
    <citation type="submission" date="2022-09" db="EMBL/GenBank/DDBJ databases">
        <title>Tahibacter sp. nov., isolated from a fresh water.</title>
        <authorList>
            <person name="Baek J.H."/>
            <person name="Lee J.K."/>
            <person name="Kim J.M."/>
            <person name="Jeon C.O."/>
        </authorList>
    </citation>
    <scope>NUCLEOTIDE SEQUENCE</scope>
    <source>
        <strain evidence="2">W38</strain>
    </source>
</reference>
<evidence type="ECO:0000313" key="3">
    <source>
        <dbReference type="Proteomes" id="UP001064632"/>
    </source>
</evidence>
<sequence>MGQRDPRIDAYIAKSAAFAQPVLSHLREVVHATCPEVFETLKWSMPYFEYKGMLCGMAAFKQHCSFGFWLDEKVVTTPSETKAMGQFGRLADLSDLPSDKVLATLIRRAMKLNDNGVKRSAVTKERPAKAPLEVPPELARALAENARARATFDGFSPSHRREYIEWLVEAKTDATRDKRLAQTLEWLAEGKSRHWKYARC</sequence>
<dbReference type="RefSeq" id="WP_261693656.1">
    <property type="nucleotide sequence ID" value="NZ_CP104694.1"/>
</dbReference>
<dbReference type="Proteomes" id="UP001064632">
    <property type="component" value="Chromosome"/>
</dbReference>
<dbReference type="Gene3D" id="3.90.1150.200">
    <property type="match status" value="1"/>
</dbReference>
<name>A0ABY6B9Z0_9GAMM</name>
<evidence type="ECO:0000313" key="2">
    <source>
        <dbReference type="EMBL" id="UXI66675.1"/>
    </source>
</evidence>
<organism evidence="2 3">
    <name type="scientific">Tahibacter amnicola</name>
    <dbReference type="NCBI Taxonomy" id="2976241"/>
    <lineage>
        <taxon>Bacteria</taxon>
        <taxon>Pseudomonadati</taxon>
        <taxon>Pseudomonadota</taxon>
        <taxon>Gammaproteobacteria</taxon>
        <taxon>Lysobacterales</taxon>
        <taxon>Rhodanobacteraceae</taxon>
        <taxon>Tahibacter</taxon>
    </lineage>
</organism>
<accession>A0ABY6B9Z0</accession>
<proteinExistence type="predicted"/>
<gene>
    <name evidence="2" type="ORF">N4264_18225</name>
</gene>
<dbReference type="SUPFAM" id="SSF159888">
    <property type="entry name" value="YdhG-like"/>
    <property type="match status" value="1"/>
</dbReference>
<dbReference type="Pfam" id="PF13376">
    <property type="entry name" value="OmdA"/>
    <property type="match status" value="1"/>
</dbReference>
<keyword evidence="3" id="KW-1185">Reference proteome</keyword>
<dbReference type="EMBL" id="CP104694">
    <property type="protein sequence ID" value="UXI66675.1"/>
    <property type="molecule type" value="Genomic_DNA"/>
</dbReference>
<protein>
    <submittedName>
        <fullName evidence="2">YdeI/OmpD-associated family protein</fullName>
    </submittedName>
</protein>
<dbReference type="Pfam" id="PF08818">
    <property type="entry name" value="DUF1801"/>
    <property type="match status" value="1"/>
</dbReference>